<organism evidence="3 4">
    <name type="scientific">Malassezia furfur</name>
    <name type="common">Pityriasis versicolor infection agent</name>
    <name type="synonym">Pityrosporum furfur</name>
    <dbReference type="NCBI Taxonomy" id="55194"/>
    <lineage>
        <taxon>Eukaryota</taxon>
        <taxon>Fungi</taxon>
        <taxon>Dikarya</taxon>
        <taxon>Basidiomycota</taxon>
        <taxon>Ustilaginomycotina</taxon>
        <taxon>Malasseziomycetes</taxon>
        <taxon>Malasseziales</taxon>
        <taxon>Malasseziaceae</taxon>
        <taxon>Malassezia</taxon>
    </lineage>
</organism>
<dbReference type="PANTHER" id="PTHR10540:SF8">
    <property type="entry name" value="COP9 SIGNALOSOME COMPLEX SUBUNIT 6"/>
    <property type="match status" value="1"/>
</dbReference>
<evidence type="ECO:0000313" key="3">
    <source>
        <dbReference type="EMBL" id="WFD46736.1"/>
    </source>
</evidence>
<evidence type="ECO:0000313" key="4">
    <source>
        <dbReference type="Proteomes" id="UP000818624"/>
    </source>
</evidence>
<sequence length="289" mass="31373">MDEVDPAAHGARVVVHALPLMIMVEHLTRLQLAQEPHAFGILLGISSGSHIEVHSAFEVPTAASLEEALIDTAFLQRRQEQFQQVFPAWDVLGWYTVQQLPPTAETITRALETYTPEPLAIVLHPSAAAYTYAQKTGTLPISAYLPSNGKLEPTTAALGTAPAEHVVLNDANSRARHTGDESSAESNAILAALTAERGAMQALHERLQSACAYVEGVERGTHPHDDALLRRLAAAVANQGSRAPPRFDALQERDADYAHMIDYLADLTNNLHTLHELVELGSLRARRGV</sequence>
<dbReference type="InterPro" id="IPR024969">
    <property type="entry name" value="EIF3F/CSN6-like_C"/>
</dbReference>
<dbReference type="Pfam" id="PF13012">
    <property type="entry name" value="MitMem_reg"/>
    <property type="match status" value="1"/>
</dbReference>
<dbReference type="InterPro" id="IPR000555">
    <property type="entry name" value="JAMM/MPN+_dom"/>
</dbReference>
<name>A0ABY8EME8_MALFU</name>
<protein>
    <recommendedName>
        <fullName evidence="2">MPN domain-containing protein</fullName>
    </recommendedName>
</protein>
<reference evidence="3 4" key="1">
    <citation type="journal article" date="2020" name="Elife">
        <title>Loss of centromere function drives karyotype evolution in closely related Malassezia species.</title>
        <authorList>
            <person name="Sankaranarayanan S.R."/>
            <person name="Ianiri G."/>
            <person name="Coelho M.A."/>
            <person name="Reza M.H."/>
            <person name="Thimmappa B.C."/>
            <person name="Ganguly P."/>
            <person name="Vadnala R.N."/>
            <person name="Sun S."/>
            <person name="Siddharthan R."/>
            <person name="Tellgren-Roth C."/>
            <person name="Dawson T.L."/>
            <person name="Heitman J."/>
            <person name="Sanyal K."/>
        </authorList>
    </citation>
    <scope>NUCLEOTIDE SEQUENCE [LARGE SCALE GENOMIC DNA]</scope>
    <source>
        <strain evidence="3">CBS14141</strain>
    </source>
</reference>
<evidence type="ECO:0000259" key="2">
    <source>
        <dbReference type="PROSITE" id="PS50249"/>
    </source>
</evidence>
<dbReference type="Pfam" id="PF01398">
    <property type="entry name" value="JAB"/>
    <property type="match status" value="1"/>
</dbReference>
<dbReference type="PROSITE" id="PS50249">
    <property type="entry name" value="MPN"/>
    <property type="match status" value="1"/>
</dbReference>
<dbReference type="PANTHER" id="PTHR10540">
    <property type="entry name" value="EUKARYOTIC TRANSLATION INITIATION FACTOR 3 SUBUNIT F-RELATED"/>
    <property type="match status" value="1"/>
</dbReference>
<proteinExistence type="inferred from homology"/>
<feature type="domain" description="MPN" evidence="2">
    <location>
        <begin position="13"/>
        <end position="150"/>
    </location>
</feature>
<keyword evidence="4" id="KW-1185">Reference proteome</keyword>
<dbReference type="Gene3D" id="3.40.140.10">
    <property type="entry name" value="Cytidine Deaminase, domain 2"/>
    <property type="match status" value="1"/>
</dbReference>
<dbReference type="EMBL" id="CP046234">
    <property type="protein sequence ID" value="WFD46736.1"/>
    <property type="molecule type" value="Genomic_DNA"/>
</dbReference>
<dbReference type="Proteomes" id="UP000818624">
    <property type="component" value="Chromosome 1"/>
</dbReference>
<evidence type="ECO:0000256" key="1">
    <source>
        <dbReference type="ARBA" id="ARBA00010893"/>
    </source>
</evidence>
<comment type="similarity">
    <text evidence="1">Belongs to the peptidase M67A family. CSN6 subfamily.</text>
</comment>
<accession>A0ABY8EME8</accession>
<dbReference type="InterPro" id="IPR037518">
    <property type="entry name" value="MPN"/>
</dbReference>
<gene>
    <name evidence="3" type="ORF">GLX27_001375</name>
</gene>